<dbReference type="RefSeq" id="WP_110445954.1">
    <property type="nucleotide sequence ID" value="NZ_QGLG01000002.1"/>
</dbReference>
<organism evidence="3 4">
    <name type="scientific">Lactobacillus melliventris</name>
    <dbReference type="NCBI Taxonomy" id="1218507"/>
    <lineage>
        <taxon>Bacteria</taxon>
        <taxon>Bacillati</taxon>
        <taxon>Bacillota</taxon>
        <taxon>Bacilli</taxon>
        <taxon>Lactobacillales</taxon>
        <taxon>Lactobacillaceae</taxon>
        <taxon>Lactobacillus</taxon>
    </lineage>
</organism>
<evidence type="ECO:0000259" key="2">
    <source>
        <dbReference type="Pfam" id="PF10651"/>
    </source>
</evidence>
<reference evidence="3 4" key="1">
    <citation type="submission" date="2018-05" db="EMBL/GenBank/DDBJ databases">
        <title>Reference genomes for bee gut microbiota database.</title>
        <authorList>
            <person name="Ellegaard K.M."/>
        </authorList>
    </citation>
    <scope>NUCLEOTIDE SEQUENCE [LARGE SCALE GENOMIC DNA]</scope>
    <source>
        <strain evidence="3 4">ESL0184</strain>
    </source>
</reference>
<evidence type="ECO:0000313" key="3">
    <source>
        <dbReference type="EMBL" id="PXY84374.1"/>
    </source>
</evidence>
<evidence type="ECO:0000256" key="1">
    <source>
        <dbReference type="SAM" id="Coils"/>
    </source>
</evidence>
<proteinExistence type="predicted"/>
<name>A0ABX5N0S9_9LACO</name>
<dbReference type="Gene3D" id="2.60.40.3350">
    <property type="match status" value="1"/>
</dbReference>
<sequence>MVENPNNPILNLDVQKMQSWVAPAKLMYQGDKGYRQPFRLTNAWNEYDVKAENLCFSATKPDGQIIEVENEPERFTEQDNIWYFLLPDEVTQKTGSVSCYFYVKDNINNIVASTTKFSYQVEAKFTDEERSVSYVSALERLQKKFEEYIENAKVSINQMTDSSNEVKQEAIDRLNEARQQFESQLNHMINQFAEYQSKYNEFLSTLNQKFDDELVSYQSDYDKWKDSAVKDFEERIKTVTDELTVAEQNQADLKSAIDSAMEAVKKIKDVDFTKYVNKDDFNAALAKINTLANPSIVDNKTDPDSLIEPGVYLAKNGFNFAKGDIPNGYRLDGKTYMAVLEGDNPDNSLNYFQQFMFQATKFDYQCWHRAGYQYGTNAYYTVSFTNLKDIYGSALKQISINGGTPISPDDKGVVNIDIDSVDLANYETKEDANSAHNDLKTEINKRPLTVNNVSPDDKGNIAIAIPDVSKIQQDITTLQNEMEEQKSKVAYHYADTIADGEKFSAANPQVLTGTP</sequence>
<feature type="coiled-coil region" evidence="1">
    <location>
        <begin position="138"/>
        <end position="198"/>
    </location>
</feature>
<protein>
    <recommendedName>
        <fullName evidence="2">BppU N-terminal domain-containing protein</fullName>
    </recommendedName>
</protein>
<feature type="domain" description="BppU N-terminal" evidence="2">
    <location>
        <begin position="28"/>
        <end position="147"/>
    </location>
</feature>
<comment type="caution">
    <text evidence="3">The sequence shown here is derived from an EMBL/GenBank/DDBJ whole genome shotgun (WGS) entry which is preliminary data.</text>
</comment>
<accession>A0ABX5N0S9</accession>
<dbReference type="Proteomes" id="UP000247698">
    <property type="component" value="Unassembled WGS sequence"/>
</dbReference>
<dbReference type="InterPro" id="IPR018913">
    <property type="entry name" value="BppU_N"/>
</dbReference>
<dbReference type="EMBL" id="QGLG01000002">
    <property type="protein sequence ID" value="PXY84374.1"/>
    <property type="molecule type" value="Genomic_DNA"/>
</dbReference>
<keyword evidence="1" id="KW-0175">Coiled coil</keyword>
<dbReference type="Pfam" id="PF10651">
    <property type="entry name" value="BppU_N"/>
    <property type="match status" value="1"/>
</dbReference>
<keyword evidence="4" id="KW-1185">Reference proteome</keyword>
<gene>
    <name evidence="3" type="ORF">DK873_04265</name>
</gene>
<evidence type="ECO:0000313" key="4">
    <source>
        <dbReference type="Proteomes" id="UP000247698"/>
    </source>
</evidence>